<dbReference type="Proteomes" id="UP000299102">
    <property type="component" value="Unassembled WGS sequence"/>
</dbReference>
<sequence length="75" mass="8297">MPQHVGSFVVAMAAIRGADFEILEHSPYSSDLAPPDIYQFPRVTNALRPVIYKRRMGPSGFQGDLQQDATVNHLA</sequence>
<protein>
    <recommendedName>
        <fullName evidence="3">Histone-lysine N-methyltransferase SETMAR</fullName>
    </recommendedName>
</protein>
<proteinExistence type="predicted"/>
<comment type="caution">
    <text evidence="1">The sequence shown here is derived from an EMBL/GenBank/DDBJ whole genome shotgun (WGS) entry which is preliminary data.</text>
</comment>
<reference evidence="1 2" key="1">
    <citation type="journal article" date="2019" name="Commun. Biol.">
        <title>The bagworm genome reveals a unique fibroin gene that provides high tensile strength.</title>
        <authorList>
            <person name="Kono N."/>
            <person name="Nakamura H."/>
            <person name="Ohtoshi R."/>
            <person name="Tomita M."/>
            <person name="Numata K."/>
            <person name="Arakawa K."/>
        </authorList>
    </citation>
    <scope>NUCLEOTIDE SEQUENCE [LARGE SCALE GENOMIC DNA]</scope>
</reference>
<dbReference type="EMBL" id="BGZK01000636">
    <property type="protein sequence ID" value="GBP53960.1"/>
    <property type="molecule type" value="Genomic_DNA"/>
</dbReference>
<dbReference type="AlphaFoldDB" id="A0A4C1WSZ0"/>
<keyword evidence="2" id="KW-1185">Reference proteome</keyword>
<accession>A0A4C1WSZ0</accession>
<name>A0A4C1WSZ0_EUMVA</name>
<gene>
    <name evidence="1" type="ORF">EVAR_96639_1</name>
</gene>
<organism evidence="1 2">
    <name type="scientific">Eumeta variegata</name>
    <name type="common">Bagworm moth</name>
    <name type="synonym">Eumeta japonica</name>
    <dbReference type="NCBI Taxonomy" id="151549"/>
    <lineage>
        <taxon>Eukaryota</taxon>
        <taxon>Metazoa</taxon>
        <taxon>Ecdysozoa</taxon>
        <taxon>Arthropoda</taxon>
        <taxon>Hexapoda</taxon>
        <taxon>Insecta</taxon>
        <taxon>Pterygota</taxon>
        <taxon>Neoptera</taxon>
        <taxon>Endopterygota</taxon>
        <taxon>Lepidoptera</taxon>
        <taxon>Glossata</taxon>
        <taxon>Ditrysia</taxon>
        <taxon>Tineoidea</taxon>
        <taxon>Psychidae</taxon>
        <taxon>Oiketicinae</taxon>
        <taxon>Eumeta</taxon>
    </lineage>
</organism>
<evidence type="ECO:0000313" key="2">
    <source>
        <dbReference type="Proteomes" id="UP000299102"/>
    </source>
</evidence>
<evidence type="ECO:0000313" key="1">
    <source>
        <dbReference type="EMBL" id="GBP53960.1"/>
    </source>
</evidence>
<evidence type="ECO:0008006" key="3">
    <source>
        <dbReference type="Google" id="ProtNLM"/>
    </source>
</evidence>